<evidence type="ECO:0000313" key="1">
    <source>
        <dbReference type="EMBL" id="CAD8076369.1"/>
    </source>
</evidence>
<dbReference type="AlphaFoldDB" id="A0A8S1M9B1"/>
<keyword evidence="2" id="KW-1185">Reference proteome</keyword>
<reference evidence="1" key="1">
    <citation type="submission" date="2021-01" db="EMBL/GenBank/DDBJ databases">
        <authorList>
            <consortium name="Genoscope - CEA"/>
            <person name="William W."/>
        </authorList>
    </citation>
    <scope>NUCLEOTIDE SEQUENCE</scope>
</reference>
<comment type="caution">
    <text evidence="1">The sequence shown here is derived from an EMBL/GenBank/DDBJ whole genome shotgun (WGS) entry which is preliminary data.</text>
</comment>
<evidence type="ECO:0000313" key="2">
    <source>
        <dbReference type="Proteomes" id="UP000688137"/>
    </source>
</evidence>
<organism evidence="1 2">
    <name type="scientific">Paramecium primaurelia</name>
    <dbReference type="NCBI Taxonomy" id="5886"/>
    <lineage>
        <taxon>Eukaryota</taxon>
        <taxon>Sar</taxon>
        <taxon>Alveolata</taxon>
        <taxon>Ciliophora</taxon>
        <taxon>Intramacronucleata</taxon>
        <taxon>Oligohymenophorea</taxon>
        <taxon>Peniculida</taxon>
        <taxon>Parameciidae</taxon>
        <taxon>Paramecium</taxon>
    </lineage>
</organism>
<gene>
    <name evidence="1" type="ORF">PPRIM_AZ9-3.1.T0560072</name>
</gene>
<protein>
    <submittedName>
        <fullName evidence="1">Uncharacterized protein</fullName>
    </submittedName>
</protein>
<proteinExistence type="predicted"/>
<name>A0A8S1M9B1_PARPR</name>
<sequence length="239" mass="29165">MDILSLYHKINQTDPHYKIFSKIFYFENQKAERFIQQISQNKQVQITTQEQRLQRKVIKLKKHKLSQKKTQRDILFNIMRLFKQNIELKFQSFQKKDQREQIIIQSLNLSQYALMATKMIIKNPELKQLKQILNFEPHLSLEIQRNLSYGIIQNFKLDQKQRKWFMKSQNIQIFDQDVFMKRIIQKTIQLSVKKYRTKQQMNSKNLIQYKSPLYIEQFPKILHISKIIILNILRVYNES</sequence>
<dbReference type="EMBL" id="CAJJDM010000057">
    <property type="protein sequence ID" value="CAD8076369.1"/>
    <property type="molecule type" value="Genomic_DNA"/>
</dbReference>
<accession>A0A8S1M9B1</accession>
<dbReference type="Proteomes" id="UP000688137">
    <property type="component" value="Unassembled WGS sequence"/>
</dbReference>